<name>A0A0A9BKL6_ARUDO</name>
<dbReference type="AlphaFoldDB" id="A0A0A9BKL6"/>
<sequence>MPESIEHLLVIEDGKRTNVRDHPFFSQFSSSSHEILNQTKIDKSNMAYMKLYIY</sequence>
<dbReference type="EMBL" id="GBRH01235217">
    <property type="protein sequence ID" value="JAD62678.1"/>
    <property type="molecule type" value="Transcribed_RNA"/>
</dbReference>
<reference evidence="1" key="2">
    <citation type="journal article" date="2015" name="Data Brief">
        <title>Shoot transcriptome of the giant reed, Arundo donax.</title>
        <authorList>
            <person name="Barrero R.A."/>
            <person name="Guerrero F.D."/>
            <person name="Moolhuijzen P."/>
            <person name="Goolsby J.A."/>
            <person name="Tidwell J."/>
            <person name="Bellgard S.E."/>
            <person name="Bellgard M.I."/>
        </authorList>
    </citation>
    <scope>NUCLEOTIDE SEQUENCE</scope>
    <source>
        <tissue evidence="1">Shoot tissue taken approximately 20 cm above the soil surface</tissue>
    </source>
</reference>
<protein>
    <submittedName>
        <fullName evidence="1">Uncharacterized protein</fullName>
    </submittedName>
</protein>
<evidence type="ECO:0000313" key="1">
    <source>
        <dbReference type="EMBL" id="JAD62678.1"/>
    </source>
</evidence>
<accession>A0A0A9BKL6</accession>
<organism evidence="1">
    <name type="scientific">Arundo donax</name>
    <name type="common">Giant reed</name>
    <name type="synonym">Donax arundinaceus</name>
    <dbReference type="NCBI Taxonomy" id="35708"/>
    <lineage>
        <taxon>Eukaryota</taxon>
        <taxon>Viridiplantae</taxon>
        <taxon>Streptophyta</taxon>
        <taxon>Embryophyta</taxon>
        <taxon>Tracheophyta</taxon>
        <taxon>Spermatophyta</taxon>
        <taxon>Magnoliopsida</taxon>
        <taxon>Liliopsida</taxon>
        <taxon>Poales</taxon>
        <taxon>Poaceae</taxon>
        <taxon>PACMAD clade</taxon>
        <taxon>Arundinoideae</taxon>
        <taxon>Arundineae</taxon>
        <taxon>Arundo</taxon>
    </lineage>
</organism>
<proteinExistence type="predicted"/>
<reference evidence="1" key="1">
    <citation type="submission" date="2014-09" db="EMBL/GenBank/DDBJ databases">
        <authorList>
            <person name="Magalhaes I.L.F."/>
            <person name="Oliveira U."/>
            <person name="Santos F.R."/>
            <person name="Vidigal T.H.D.A."/>
            <person name="Brescovit A.D."/>
            <person name="Santos A.J."/>
        </authorList>
    </citation>
    <scope>NUCLEOTIDE SEQUENCE</scope>
    <source>
        <tissue evidence="1">Shoot tissue taken approximately 20 cm above the soil surface</tissue>
    </source>
</reference>